<accession>A0A7W4DAK8</accession>
<sequence>MDDAEFGFFNRIFSELDTALVVYVSDVVAGVIGSLGSVTAQLLVLYFIIHGFMMMRGMIEEPVTDFAWRVVRLSIITGIALNVGYYNSAVVDFIWRFPEALAALVVQGAAGSGSASYLDSLMSQMYSLGTAFWAKGTASTIPHVGLILCAIAVWVVGLALTVYAAFLLCLSKFMLAILLALGPIFIVLLMFDSTKRFFESWLGQALNYGFVVVLAGACIKLVMAVLEMYLLEGGAAIRLDPQVSDIVPAAAICAIGSLLLAQVNSVASALGGGVAITTLGAAGAVYSKAKGGVVGAKDIASGKTLSDMRAARRQKESNARWASQNPGKTARAAGIPMAAYRQLTASRFNRVSRS</sequence>
<dbReference type="GO" id="GO:0030255">
    <property type="term" value="P:protein secretion by the type IV secretion system"/>
    <property type="evidence" value="ECO:0007669"/>
    <property type="project" value="InterPro"/>
</dbReference>
<feature type="transmembrane region" description="Helical" evidence="5">
    <location>
        <begin position="173"/>
        <end position="191"/>
    </location>
</feature>
<feature type="transmembrane region" description="Helical" evidence="5">
    <location>
        <begin position="144"/>
        <end position="166"/>
    </location>
</feature>
<dbReference type="InterPro" id="IPR007688">
    <property type="entry name" value="Conjugal_tfr_TrbL/VirB6"/>
</dbReference>
<dbReference type="Pfam" id="PF04610">
    <property type="entry name" value="TrbL"/>
    <property type="match status" value="1"/>
</dbReference>
<evidence type="ECO:0000256" key="5">
    <source>
        <dbReference type="SAM" id="Phobius"/>
    </source>
</evidence>
<dbReference type="GO" id="GO:0016020">
    <property type="term" value="C:membrane"/>
    <property type="evidence" value="ECO:0007669"/>
    <property type="project" value="UniProtKB-SubCell"/>
</dbReference>
<evidence type="ECO:0000313" key="7">
    <source>
        <dbReference type="Proteomes" id="UP000581189"/>
    </source>
</evidence>
<dbReference type="RefSeq" id="WP_182833037.1">
    <property type="nucleotide sequence ID" value="NZ_JACJFN010000001.1"/>
</dbReference>
<proteinExistence type="predicted"/>
<comment type="caution">
    <text evidence="6">The sequence shown here is derived from an EMBL/GenBank/DDBJ whole genome shotgun (WGS) entry which is preliminary data.</text>
</comment>
<dbReference type="EMBL" id="JACJFN010000001">
    <property type="protein sequence ID" value="MBB1519048.1"/>
    <property type="molecule type" value="Genomic_DNA"/>
</dbReference>
<keyword evidence="3 5" id="KW-1133">Transmembrane helix</keyword>
<evidence type="ECO:0000256" key="1">
    <source>
        <dbReference type="ARBA" id="ARBA00004141"/>
    </source>
</evidence>
<keyword evidence="7" id="KW-1185">Reference proteome</keyword>
<reference evidence="6 7" key="1">
    <citation type="submission" date="2020-08" db="EMBL/GenBank/DDBJ databases">
        <authorList>
            <person name="Kim C.M."/>
        </authorList>
    </citation>
    <scope>NUCLEOTIDE SEQUENCE [LARGE SCALE GENOMIC DNA]</scope>
    <source>
        <strain evidence="6 7">SR9</strain>
    </source>
</reference>
<evidence type="ECO:0000256" key="4">
    <source>
        <dbReference type="ARBA" id="ARBA00023136"/>
    </source>
</evidence>
<comment type="subcellular location">
    <subcellularLocation>
        <location evidence="1">Membrane</location>
        <topology evidence="1">Multi-pass membrane protein</topology>
    </subcellularLocation>
</comment>
<evidence type="ECO:0000256" key="3">
    <source>
        <dbReference type="ARBA" id="ARBA00022989"/>
    </source>
</evidence>
<keyword evidence="2 5" id="KW-0812">Transmembrane</keyword>
<feature type="transmembrane region" description="Helical" evidence="5">
    <location>
        <begin position="211"/>
        <end position="231"/>
    </location>
</feature>
<evidence type="ECO:0000313" key="6">
    <source>
        <dbReference type="EMBL" id="MBB1519048.1"/>
    </source>
</evidence>
<evidence type="ECO:0000256" key="2">
    <source>
        <dbReference type="ARBA" id="ARBA00022692"/>
    </source>
</evidence>
<organism evidence="6 7">
    <name type="scientific">Aquipseudomonas guryensis</name>
    <dbReference type="NCBI Taxonomy" id="2759165"/>
    <lineage>
        <taxon>Bacteria</taxon>
        <taxon>Pseudomonadati</taxon>
        <taxon>Pseudomonadota</taxon>
        <taxon>Gammaproteobacteria</taxon>
        <taxon>Pseudomonadales</taxon>
        <taxon>Pseudomonadaceae</taxon>
        <taxon>Aquipseudomonas</taxon>
    </lineage>
</organism>
<feature type="transmembrane region" description="Helical" evidence="5">
    <location>
        <begin position="267"/>
        <end position="287"/>
    </location>
</feature>
<protein>
    <submittedName>
        <fullName evidence="6">Type IV secretion system protein</fullName>
    </submittedName>
</protein>
<keyword evidence="4 5" id="KW-0472">Membrane</keyword>
<feature type="transmembrane region" description="Helical" evidence="5">
    <location>
        <begin position="20"/>
        <end position="49"/>
    </location>
</feature>
<gene>
    <name evidence="6" type="ORF">H3H45_07325</name>
</gene>
<name>A0A7W4DAK8_9GAMM</name>
<dbReference type="Proteomes" id="UP000581189">
    <property type="component" value="Unassembled WGS sequence"/>
</dbReference>
<dbReference type="AlphaFoldDB" id="A0A7W4DAK8"/>